<evidence type="ECO:0000256" key="3">
    <source>
        <dbReference type="ARBA" id="ARBA00022475"/>
    </source>
</evidence>
<gene>
    <name evidence="9" type="ORF">DTO96_102491</name>
</gene>
<dbReference type="RefSeq" id="WP_114563783.1">
    <property type="nucleotide sequence ID" value="NZ_CP031124.1"/>
</dbReference>
<keyword evidence="10" id="KW-1185">Reference proteome</keyword>
<dbReference type="GO" id="GO:0008360">
    <property type="term" value="P:regulation of cell shape"/>
    <property type="evidence" value="ECO:0007669"/>
    <property type="project" value="UniProtKB-KW"/>
</dbReference>
<keyword evidence="5" id="KW-0133">Cell shape</keyword>
<evidence type="ECO:0000256" key="1">
    <source>
        <dbReference type="ARBA" id="ARBA00004651"/>
    </source>
</evidence>
<keyword evidence="4 8" id="KW-0812">Transmembrane</keyword>
<name>A0A345DEE7_9BURK</name>
<organism evidence="9 10">
    <name type="scientific">Ephemeroptericola cinctiostellae</name>
    <dbReference type="NCBI Taxonomy" id="2268024"/>
    <lineage>
        <taxon>Bacteria</taxon>
        <taxon>Pseudomonadati</taxon>
        <taxon>Pseudomonadota</taxon>
        <taxon>Betaproteobacteria</taxon>
        <taxon>Burkholderiales</taxon>
        <taxon>Burkholderiaceae</taxon>
        <taxon>Ephemeroptericola</taxon>
    </lineage>
</organism>
<dbReference type="KEGG" id="hyf:DTO96_102491"/>
<keyword evidence="7 8" id="KW-0472">Membrane</keyword>
<accession>A0A345DEE7</accession>
<dbReference type="GO" id="GO:0005886">
    <property type="term" value="C:plasma membrane"/>
    <property type="evidence" value="ECO:0007669"/>
    <property type="project" value="UniProtKB-SubCell"/>
</dbReference>
<evidence type="ECO:0000256" key="5">
    <source>
        <dbReference type="ARBA" id="ARBA00022960"/>
    </source>
</evidence>
<dbReference type="EMBL" id="CP031124">
    <property type="protein sequence ID" value="AXF86735.1"/>
    <property type="molecule type" value="Genomic_DNA"/>
</dbReference>
<evidence type="ECO:0000256" key="2">
    <source>
        <dbReference type="ARBA" id="ARBA00007776"/>
    </source>
</evidence>
<feature type="transmembrane region" description="Helical" evidence="8">
    <location>
        <begin position="42"/>
        <end position="66"/>
    </location>
</feature>
<dbReference type="InterPro" id="IPR007227">
    <property type="entry name" value="Cell_shape_determining_MreD"/>
</dbReference>
<feature type="transmembrane region" description="Helical" evidence="8">
    <location>
        <begin position="12"/>
        <end position="30"/>
    </location>
</feature>
<comment type="subcellular location">
    <subcellularLocation>
        <location evidence="1">Cell membrane</location>
        <topology evidence="1">Multi-pass membrane protein</topology>
    </subcellularLocation>
</comment>
<dbReference type="OrthoDB" id="5297408at2"/>
<evidence type="ECO:0000256" key="4">
    <source>
        <dbReference type="ARBA" id="ARBA00022692"/>
    </source>
</evidence>
<feature type="transmembrane region" description="Helical" evidence="8">
    <location>
        <begin position="104"/>
        <end position="125"/>
    </location>
</feature>
<evidence type="ECO:0000256" key="6">
    <source>
        <dbReference type="ARBA" id="ARBA00022989"/>
    </source>
</evidence>
<proteinExistence type="inferred from homology"/>
<evidence type="ECO:0000313" key="10">
    <source>
        <dbReference type="Proteomes" id="UP000252182"/>
    </source>
</evidence>
<reference evidence="10" key="1">
    <citation type="submission" date="2018-07" db="EMBL/GenBank/DDBJ databases">
        <authorList>
            <person name="Kim H."/>
        </authorList>
    </citation>
    <scope>NUCLEOTIDE SEQUENCE [LARGE SCALE GENOMIC DNA]</scope>
    <source>
        <strain evidence="10">F02</strain>
    </source>
</reference>
<dbReference type="AlphaFoldDB" id="A0A345DEE7"/>
<keyword evidence="3" id="KW-1003">Cell membrane</keyword>
<dbReference type="Proteomes" id="UP000252182">
    <property type="component" value="Chromosome"/>
</dbReference>
<evidence type="ECO:0000313" key="9">
    <source>
        <dbReference type="EMBL" id="AXF86735.1"/>
    </source>
</evidence>
<evidence type="ECO:0000256" key="8">
    <source>
        <dbReference type="SAM" id="Phobius"/>
    </source>
</evidence>
<feature type="transmembrane region" description="Helical" evidence="8">
    <location>
        <begin position="131"/>
        <end position="151"/>
    </location>
</feature>
<evidence type="ECO:0000256" key="7">
    <source>
        <dbReference type="ARBA" id="ARBA00023136"/>
    </source>
</evidence>
<keyword evidence="6 8" id="KW-1133">Transmembrane helix</keyword>
<dbReference type="Pfam" id="PF04093">
    <property type="entry name" value="MreD"/>
    <property type="match status" value="1"/>
</dbReference>
<sequence length="166" mass="19046">MRIEQWLGAVKARVVWVTLIASWALSFLTVRQTVWLDWMGFVLLFWTVYQPGRISFVLAFIMGILMDVQQTSTLGEHALMYVWLVYGMRLLSPRLQFASVFLQALYGTTLMLAMQLVRAFFHLLAGHTVDVLQVGWVFLGTLAWMLLAWMLTRGAQSKTMGSWVAH</sequence>
<dbReference type="NCBIfam" id="TIGR03426">
    <property type="entry name" value="shape_MreD"/>
    <property type="match status" value="1"/>
</dbReference>
<comment type="similarity">
    <text evidence="2">Belongs to the MreD family.</text>
</comment>
<protein>
    <submittedName>
        <fullName evidence="9">Uncharacterized protein</fullName>
    </submittedName>
</protein>